<evidence type="ECO:0000313" key="2">
    <source>
        <dbReference type="EMBL" id="CAE7157653.1"/>
    </source>
</evidence>
<feature type="compositionally biased region" description="Low complexity" evidence="1">
    <location>
        <begin position="117"/>
        <end position="143"/>
    </location>
</feature>
<dbReference type="Proteomes" id="UP000663827">
    <property type="component" value="Unassembled WGS sequence"/>
</dbReference>
<accession>A0A8H3DZR8</accession>
<evidence type="ECO:0000256" key="1">
    <source>
        <dbReference type="SAM" id="MobiDB-lite"/>
    </source>
</evidence>
<feature type="region of interest" description="Disordered" evidence="1">
    <location>
        <begin position="116"/>
        <end position="143"/>
    </location>
</feature>
<protein>
    <submittedName>
        <fullName evidence="2">Uncharacterized protein</fullName>
    </submittedName>
</protein>
<name>A0A8H3DZR8_9AGAM</name>
<dbReference type="EMBL" id="CAJNJQ010001996">
    <property type="protein sequence ID" value="CAE7157653.1"/>
    <property type="molecule type" value="Genomic_DNA"/>
</dbReference>
<organism evidence="2 3">
    <name type="scientific">Rhizoctonia solani</name>
    <dbReference type="NCBI Taxonomy" id="456999"/>
    <lineage>
        <taxon>Eukaryota</taxon>
        <taxon>Fungi</taxon>
        <taxon>Dikarya</taxon>
        <taxon>Basidiomycota</taxon>
        <taxon>Agaricomycotina</taxon>
        <taxon>Agaricomycetes</taxon>
        <taxon>Cantharellales</taxon>
        <taxon>Ceratobasidiaceae</taxon>
        <taxon>Rhizoctonia</taxon>
    </lineage>
</organism>
<gene>
    <name evidence="2" type="ORF">RDB_LOCUS95564</name>
</gene>
<dbReference type="AlphaFoldDB" id="A0A8H3DZR8"/>
<evidence type="ECO:0000313" key="3">
    <source>
        <dbReference type="Proteomes" id="UP000663827"/>
    </source>
</evidence>
<reference evidence="2" key="1">
    <citation type="submission" date="2021-01" db="EMBL/GenBank/DDBJ databases">
        <authorList>
            <person name="Kaushik A."/>
        </authorList>
    </citation>
    <scope>NUCLEOTIDE SEQUENCE</scope>
    <source>
        <strain evidence="2">AG5</strain>
    </source>
</reference>
<proteinExistence type="predicted"/>
<comment type="caution">
    <text evidence="2">The sequence shown here is derived from an EMBL/GenBank/DDBJ whole genome shotgun (WGS) entry which is preliminary data.</text>
</comment>
<sequence>MSAIKSQSIPCTINYNDDDELLSIVVQPGSVPGDYNGYTFFTSNASQGTMYPFTSTLIYNRPADFKNTDDIQYEFRTGSQFAVVNLGSPDAPSSQVVVSSHKTIKDKIFDKDFGAWSVTPVSSPRGSSRGSRASEAGTSGADI</sequence>